<keyword evidence="3" id="KW-1185">Reference proteome</keyword>
<dbReference type="Pfam" id="PF00903">
    <property type="entry name" value="Glyoxalase"/>
    <property type="match status" value="2"/>
</dbReference>
<name>A0A4U0S4C3_9ACTN</name>
<sequence length="311" mass="34749">MTFQPITHLRHVDLAVPDFDKQRAFYGATWGLAEIGGDNGIALFAAEGSPEQYVVRIRRDRRKRMDLVAFGAANAADVDELATRLTAADVPVVSEPGAMDTPGGGYGFRFFDPDGRVVEVSAGVGTRAHRKIEEREAIPVRLSHCVVNSRNPERLRAFYERHLGFRLSDTLYSEHMGELMYFMRCSPVHHSFAIARGPHVSLHHASFEMRGVEEYMRGTGRALRAGTRMTWGPGRHTAGDNTFSYFHDPHGNTVEYTTELAILDEDTWHPGLHDVDDPITQDQWGTADPMSELVAKEQFNDPDVLFSAPPV</sequence>
<dbReference type="PANTHER" id="PTHR21366:SF31">
    <property type="entry name" value="METALLOTHIOL TRANSFERASE FOSB"/>
    <property type="match status" value="1"/>
</dbReference>
<dbReference type="Proteomes" id="UP000305778">
    <property type="component" value="Unassembled WGS sequence"/>
</dbReference>
<evidence type="ECO:0000259" key="1">
    <source>
        <dbReference type="PROSITE" id="PS51819"/>
    </source>
</evidence>
<dbReference type="InterPro" id="IPR050383">
    <property type="entry name" value="GlyoxalaseI/FosfomycinResist"/>
</dbReference>
<dbReference type="PROSITE" id="PS51819">
    <property type="entry name" value="VOC"/>
    <property type="match status" value="2"/>
</dbReference>
<feature type="domain" description="VOC" evidence="1">
    <location>
        <begin position="141"/>
        <end position="259"/>
    </location>
</feature>
<protein>
    <submittedName>
        <fullName evidence="2">Oxidoreductase</fullName>
    </submittedName>
</protein>
<dbReference type="SUPFAM" id="SSF54593">
    <property type="entry name" value="Glyoxalase/Bleomycin resistance protein/Dihydroxybiphenyl dioxygenase"/>
    <property type="match status" value="1"/>
</dbReference>
<dbReference type="EMBL" id="SUMC01000057">
    <property type="protein sequence ID" value="TKA03088.1"/>
    <property type="molecule type" value="Genomic_DNA"/>
</dbReference>
<evidence type="ECO:0000313" key="2">
    <source>
        <dbReference type="EMBL" id="TKA03088.1"/>
    </source>
</evidence>
<accession>A0A4U0S4C3</accession>
<gene>
    <name evidence="2" type="ORF">FCI23_37165</name>
</gene>
<dbReference type="RefSeq" id="WP_136728585.1">
    <property type="nucleotide sequence ID" value="NZ_SUMC01000057.1"/>
</dbReference>
<dbReference type="CDD" id="cd08362">
    <property type="entry name" value="BphC5-RrK37_N_like"/>
    <property type="match status" value="1"/>
</dbReference>
<feature type="domain" description="VOC" evidence="1">
    <location>
        <begin position="8"/>
        <end position="123"/>
    </location>
</feature>
<dbReference type="InterPro" id="IPR029068">
    <property type="entry name" value="Glyas_Bleomycin-R_OHBP_Dase"/>
</dbReference>
<dbReference type="PANTHER" id="PTHR21366">
    <property type="entry name" value="GLYOXALASE FAMILY PROTEIN"/>
    <property type="match status" value="1"/>
</dbReference>
<reference evidence="2 3" key="1">
    <citation type="submission" date="2019-04" db="EMBL/GenBank/DDBJ databases">
        <title>Streptomyces oryziradicis sp. nov., a novel actinomycete isolated from rhizosphere soil of rice (Oryza sativa L.).</title>
        <authorList>
            <person name="Li C."/>
        </authorList>
    </citation>
    <scope>NUCLEOTIDE SEQUENCE [LARGE SCALE GENOMIC DNA]</scope>
    <source>
        <strain evidence="2 3">NEAU-C40</strain>
    </source>
</reference>
<dbReference type="OrthoDB" id="3827654at2"/>
<dbReference type="Gene3D" id="3.10.180.10">
    <property type="entry name" value="2,3-Dihydroxybiphenyl 1,2-Dioxygenase, domain 1"/>
    <property type="match status" value="2"/>
</dbReference>
<dbReference type="AlphaFoldDB" id="A0A4U0S4C3"/>
<dbReference type="InterPro" id="IPR037523">
    <property type="entry name" value="VOC_core"/>
</dbReference>
<organism evidence="2 3">
    <name type="scientific">Actinacidiphila oryziradicis</name>
    <dbReference type="NCBI Taxonomy" id="2571141"/>
    <lineage>
        <taxon>Bacteria</taxon>
        <taxon>Bacillati</taxon>
        <taxon>Actinomycetota</taxon>
        <taxon>Actinomycetes</taxon>
        <taxon>Kitasatosporales</taxon>
        <taxon>Streptomycetaceae</taxon>
        <taxon>Actinacidiphila</taxon>
    </lineage>
</organism>
<proteinExistence type="predicted"/>
<dbReference type="InterPro" id="IPR004360">
    <property type="entry name" value="Glyas_Fos-R_dOase_dom"/>
</dbReference>
<comment type="caution">
    <text evidence="2">The sequence shown here is derived from an EMBL/GenBank/DDBJ whole genome shotgun (WGS) entry which is preliminary data.</text>
</comment>
<evidence type="ECO:0000313" key="3">
    <source>
        <dbReference type="Proteomes" id="UP000305778"/>
    </source>
</evidence>